<dbReference type="CDD" id="cd06558">
    <property type="entry name" value="crotonase-like"/>
    <property type="match status" value="1"/>
</dbReference>
<dbReference type="EMBL" id="QKQS01000038">
    <property type="protein sequence ID" value="PZA09177.1"/>
    <property type="molecule type" value="Genomic_DNA"/>
</dbReference>
<dbReference type="Pfam" id="PF00378">
    <property type="entry name" value="ECH_1"/>
    <property type="match status" value="1"/>
</dbReference>
<dbReference type="OrthoDB" id="9775794at2"/>
<organism evidence="3 4">
    <name type="scientific">Rhodopseudomonas palustris</name>
    <dbReference type="NCBI Taxonomy" id="1076"/>
    <lineage>
        <taxon>Bacteria</taxon>
        <taxon>Pseudomonadati</taxon>
        <taxon>Pseudomonadota</taxon>
        <taxon>Alphaproteobacteria</taxon>
        <taxon>Hyphomicrobiales</taxon>
        <taxon>Nitrobacteraceae</taxon>
        <taxon>Rhodopseudomonas</taxon>
    </lineage>
</organism>
<dbReference type="GO" id="GO:0006635">
    <property type="term" value="P:fatty acid beta-oxidation"/>
    <property type="evidence" value="ECO:0007669"/>
    <property type="project" value="TreeGrafter"/>
</dbReference>
<dbReference type="InterPro" id="IPR014748">
    <property type="entry name" value="Enoyl-CoA_hydra_C"/>
</dbReference>
<dbReference type="InterPro" id="IPR029045">
    <property type="entry name" value="ClpP/crotonase-like_dom_sf"/>
</dbReference>
<dbReference type="PANTHER" id="PTHR11941">
    <property type="entry name" value="ENOYL-COA HYDRATASE-RELATED"/>
    <property type="match status" value="1"/>
</dbReference>
<comment type="similarity">
    <text evidence="1">Belongs to the enoyl-CoA hydratase/isomerase family.</text>
</comment>
<protein>
    <submittedName>
        <fullName evidence="3">Enoyl-CoA hydratase</fullName>
    </submittedName>
</protein>
<gene>
    <name evidence="3" type="ORF">DNX69_24010</name>
</gene>
<sequence>MLVEIERNDAVGVVTLNRPSARNALSRELIADLAEALDALERDAAIAAIVLTGREVFCAGADIAEMRGIDLATALAEDFSGCCDRLASCTKPLVAAVEGYAIGGGCELIEMCDLVIAGASAKFGHPEIALGTLSGGGGTQRLARAIGRARAMDLVLTGRLIAAAEAERIGLISRVVADGTALAAACEAAVQVAAHPMHAVRFAKQAVDRAVSVGLADGLALERRLFHLSFAAGEFLPRLEQFLARRGPVR</sequence>
<evidence type="ECO:0000313" key="3">
    <source>
        <dbReference type="EMBL" id="PZA09177.1"/>
    </source>
</evidence>
<keyword evidence="2" id="KW-0456">Lyase</keyword>
<dbReference type="SUPFAM" id="SSF52096">
    <property type="entry name" value="ClpP/crotonase"/>
    <property type="match status" value="1"/>
</dbReference>
<name>A0A323UAF5_RHOPL</name>
<dbReference type="Gene3D" id="3.90.226.10">
    <property type="entry name" value="2-enoyl-CoA Hydratase, Chain A, domain 1"/>
    <property type="match status" value="1"/>
</dbReference>
<dbReference type="FunFam" id="3.90.226.10:FF:000009">
    <property type="entry name" value="Carnitinyl-CoA dehydratase"/>
    <property type="match status" value="1"/>
</dbReference>
<dbReference type="PANTHER" id="PTHR11941:SF54">
    <property type="entry name" value="ENOYL-COA HYDRATASE, MITOCHONDRIAL"/>
    <property type="match status" value="1"/>
</dbReference>
<evidence type="ECO:0000313" key="4">
    <source>
        <dbReference type="Proteomes" id="UP000248134"/>
    </source>
</evidence>
<evidence type="ECO:0000256" key="1">
    <source>
        <dbReference type="ARBA" id="ARBA00005254"/>
    </source>
</evidence>
<dbReference type="GO" id="GO:0016829">
    <property type="term" value="F:lyase activity"/>
    <property type="evidence" value="ECO:0007669"/>
    <property type="project" value="UniProtKB-KW"/>
</dbReference>
<comment type="caution">
    <text evidence="3">The sequence shown here is derived from an EMBL/GenBank/DDBJ whole genome shotgun (WGS) entry which is preliminary data.</text>
</comment>
<dbReference type="InterPro" id="IPR001753">
    <property type="entry name" value="Enoyl-CoA_hydra/iso"/>
</dbReference>
<dbReference type="RefSeq" id="WP_110788526.1">
    <property type="nucleotide sequence ID" value="NZ_QKQS01000038.1"/>
</dbReference>
<proteinExistence type="inferred from homology"/>
<dbReference type="Gene3D" id="1.10.12.10">
    <property type="entry name" value="Lyase 2-enoyl-coa Hydratase, Chain A, domain 2"/>
    <property type="match status" value="1"/>
</dbReference>
<dbReference type="AlphaFoldDB" id="A0A323UAF5"/>
<reference evidence="3 4" key="1">
    <citation type="submission" date="2018-06" db="EMBL/GenBank/DDBJ databases">
        <title>Draft Whole-Genome Sequence of the purple photosynthetic bacterium Rhodospeudomonas palustris XCP.</title>
        <authorList>
            <person name="Rayyan A."/>
            <person name="Meyer T.E."/>
            <person name="Kyndt J.A."/>
        </authorList>
    </citation>
    <scope>NUCLEOTIDE SEQUENCE [LARGE SCALE GENOMIC DNA]</scope>
    <source>
        <strain evidence="3 4">XCP</strain>
    </source>
</reference>
<accession>A0A323UAF5</accession>
<evidence type="ECO:0000256" key="2">
    <source>
        <dbReference type="ARBA" id="ARBA00023239"/>
    </source>
</evidence>
<dbReference type="Proteomes" id="UP000248134">
    <property type="component" value="Unassembled WGS sequence"/>
</dbReference>